<dbReference type="Pfam" id="PF00589">
    <property type="entry name" value="Phage_integrase"/>
    <property type="match status" value="1"/>
</dbReference>
<feature type="domain" description="Tyr recombinase" evidence="2">
    <location>
        <begin position="1"/>
        <end position="85"/>
    </location>
</feature>
<dbReference type="InterPro" id="IPR011010">
    <property type="entry name" value="DNA_brk_join_enz"/>
</dbReference>
<evidence type="ECO:0000256" key="1">
    <source>
        <dbReference type="ARBA" id="ARBA00023172"/>
    </source>
</evidence>
<gene>
    <name evidence="3" type="ORF">F8C82_07845</name>
</gene>
<accession>A0A6L3ZD82</accession>
<dbReference type="Gene3D" id="1.10.443.10">
    <property type="entry name" value="Intergrase catalytic core"/>
    <property type="match status" value="1"/>
</dbReference>
<sequence length="96" mass="10966">MRSKISCVASYSRFSEKKTQCLPQRDYGIKKQITFHVARHTFATTVTLQNGVSIESVSRMLGHTNLKTTQHYARIVDQKIADDMRQLTMSGKFQLA</sequence>
<name>A0A6L3ZD82_9FLAO</name>
<evidence type="ECO:0000313" key="3">
    <source>
        <dbReference type="EMBL" id="KAB2815606.1"/>
    </source>
</evidence>
<reference evidence="3 4" key="1">
    <citation type="submission" date="2019-10" db="EMBL/GenBank/DDBJ databases">
        <title>Genome sequence of Phaeocystidibacter marisrubri JCM30614 (type strain).</title>
        <authorList>
            <person name="Bowman J.P."/>
        </authorList>
    </citation>
    <scope>NUCLEOTIDE SEQUENCE [LARGE SCALE GENOMIC DNA]</scope>
    <source>
        <strain evidence="3 4">JCM 30614</strain>
    </source>
</reference>
<proteinExistence type="predicted"/>
<dbReference type="GO" id="GO:0003677">
    <property type="term" value="F:DNA binding"/>
    <property type="evidence" value="ECO:0007669"/>
    <property type="project" value="InterPro"/>
</dbReference>
<dbReference type="OrthoDB" id="1098628at2"/>
<protein>
    <submittedName>
        <fullName evidence="3">Tyrosine-type recombinase/integrase</fullName>
    </submittedName>
</protein>
<dbReference type="InterPro" id="IPR002104">
    <property type="entry name" value="Integrase_catalytic"/>
</dbReference>
<organism evidence="3 4">
    <name type="scientific">Phaeocystidibacter marisrubri</name>
    <dbReference type="NCBI Taxonomy" id="1577780"/>
    <lineage>
        <taxon>Bacteria</taxon>
        <taxon>Pseudomonadati</taxon>
        <taxon>Bacteroidota</taxon>
        <taxon>Flavobacteriia</taxon>
        <taxon>Flavobacteriales</taxon>
        <taxon>Phaeocystidibacteraceae</taxon>
        <taxon>Phaeocystidibacter</taxon>
    </lineage>
</organism>
<keyword evidence="1" id="KW-0233">DNA recombination</keyword>
<dbReference type="EMBL" id="WBVQ01000002">
    <property type="protein sequence ID" value="KAB2815606.1"/>
    <property type="molecule type" value="Genomic_DNA"/>
</dbReference>
<dbReference type="GO" id="GO:0006310">
    <property type="term" value="P:DNA recombination"/>
    <property type="evidence" value="ECO:0007669"/>
    <property type="project" value="UniProtKB-KW"/>
</dbReference>
<evidence type="ECO:0000259" key="2">
    <source>
        <dbReference type="PROSITE" id="PS51898"/>
    </source>
</evidence>
<evidence type="ECO:0000313" key="4">
    <source>
        <dbReference type="Proteomes" id="UP000484164"/>
    </source>
</evidence>
<dbReference type="InterPro" id="IPR013762">
    <property type="entry name" value="Integrase-like_cat_sf"/>
</dbReference>
<comment type="caution">
    <text evidence="3">The sequence shown here is derived from an EMBL/GenBank/DDBJ whole genome shotgun (WGS) entry which is preliminary data.</text>
</comment>
<keyword evidence="4" id="KW-1185">Reference proteome</keyword>
<dbReference type="GO" id="GO:0015074">
    <property type="term" value="P:DNA integration"/>
    <property type="evidence" value="ECO:0007669"/>
    <property type="project" value="InterPro"/>
</dbReference>
<dbReference type="PROSITE" id="PS51898">
    <property type="entry name" value="TYR_RECOMBINASE"/>
    <property type="match status" value="1"/>
</dbReference>
<dbReference type="SUPFAM" id="SSF56349">
    <property type="entry name" value="DNA breaking-rejoining enzymes"/>
    <property type="match status" value="1"/>
</dbReference>
<dbReference type="Proteomes" id="UP000484164">
    <property type="component" value="Unassembled WGS sequence"/>
</dbReference>
<dbReference type="AlphaFoldDB" id="A0A6L3ZD82"/>